<dbReference type="EMBL" id="CATOUU010001089">
    <property type="protein sequence ID" value="CAI9971112.1"/>
    <property type="molecule type" value="Genomic_DNA"/>
</dbReference>
<keyword evidence="1" id="KW-0677">Repeat</keyword>
<dbReference type="Proteomes" id="UP001642409">
    <property type="component" value="Unassembled WGS sequence"/>
</dbReference>
<dbReference type="InterPro" id="IPR050230">
    <property type="entry name" value="CALM/Myosin/TropC-like"/>
</dbReference>
<sequence length="223" mass="25575">MGCCATNNMHVQGNEDKEIKTDEKISTNIPEDNKEVKADEKGFTNTPPDNKEIIEELQNAQVDNKLITTDERGIRHYPFEELIKEFNLADKDKSGSLNVDETIALMIKLGVKLDDTQKSEVEKLITIADENSTKKLEFYEFKQFMYAVLNSPLKATVTFLFYVYDKDESGTIQQAELFRILKKAGSKATEQQVKEHMKHQMKTDSNCVDIPTLKELLIYLEIQ</sequence>
<feature type="domain" description="EF-hand" evidence="4">
    <location>
        <begin position="152"/>
        <end position="187"/>
    </location>
</feature>
<dbReference type="PROSITE" id="PS00018">
    <property type="entry name" value="EF_HAND_1"/>
    <property type="match status" value="2"/>
</dbReference>
<dbReference type="PANTHER" id="PTHR23048:SF0">
    <property type="entry name" value="CALMODULIN LIKE 3"/>
    <property type="match status" value="1"/>
</dbReference>
<dbReference type="InterPro" id="IPR018247">
    <property type="entry name" value="EF_Hand_1_Ca_BS"/>
</dbReference>
<dbReference type="InterPro" id="IPR002048">
    <property type="entry name" value="EF_hand_dom"/>
</dbReference>
<comment type="caution">
    <text evidence="5">The sequence shown here is derived from an EMBL/GenBank/DDBJ whole genome shotgun (WGS) entry which is preliminary data.</text>
</comment>
<evidence type="ECO:0000256" key="2">
    <source>
        <dbReference type="ARBA" id="ARBA00022837"/>
    </source>
</evidence>
<feature type="region of interest" description="Disordered" evidence="3">
    <location>
        <begin position="1"/>
        <end position="49"/>
    </location>
</feature>
<evidence type="ECO:0000259" key="4">
    <source>
        <dbReference type="PROSITE" id="PS50222"/>
    </source>
</evidence>
<evidence type="ECO:0000313" key="5">
    <source>
        <dbReference type="EMBL" id="CAI9971112.1"/>
    </source>
</evidence>
<evidence type="ECO:0000256" key="3">
    <source>
        <dbReference type="SAM" id="MobiDB-lite"/>
    </source>
</evidence>
<dbReference type="EMBL" id="CAXDID020000366">
    <property type="protein sequence ID" value="CAL6082635.1"/>
    <property type="molecule type" value="Genomic_DNA"/>
</dbReference>
<dbReference type="Pfam" id="PF13499">
    <property type="entry name" value="EF-hand_7"/>
    <property type="match status" value="1"/>
</dbReference>
<dbReference type="GO" id="GO:0016460">
    <property type="term" value="C:myosin II complex"/>
    <property type="evidence" value="ECO:0007669"/>
    <property type="project" value="TreeGrafter"/>
</dbReference>
<gene>
    <name evidence="5" type="ORF">HINF_LOCUS58757</name>
    <name evidence="6" type="ORF">HINF_LOCUS61339</name>
</gene>
<feature type="compositionally biased region" description="Basic and acidic residues" evidence="3">
    <location>
        <begin position="13"/>
        <end position="42"/>
    </location>
</feature>
<dbReference type="SMART" id="SM00054">
    <property type="entry name" value="EFh"/>
    <property type="match status" value="3"/>
</dbReference>
<keyword evidence="2" id="KW-0106">Calcium</keyword>
<feature type="compositionally biased region" description="Polar residues" evidence="3">
    <location>
        <begin position="1"/>
        <end position="11"/>
    </location>
</feature>
<feature type="domain" description="EF-hand" evidence="4">
    <location>
        <begin position="77"/>
        <end position="112"/>
    </location>
</feature>
<dbReference type="Gene3D" id="1.10.238.10">
    <property type="entry name" value="EF-hand"/>
    <property type="match status" value="2"/>
</dbReference>
<evidence type="ECO:0000256" key="1">
    <source>
        <dbReference type="ARBA" id="ARBA00022737"/>
    </source>
</evidence>
<dbReference type="PROSITE" id="PS50222">
    <property type="entry name" value="EF_HAND_2"/>
    <property type="match status" value="3"/>
</dbReference>
<accession>A0AA86V070</accession>
<dbReference type="GO" id="GO:0005509">
    <property type="term" value="F:calcium ion binding"/>
    <property type="evidence" value="ECO:0007669"/>
    <property type="project" value="InterPro"/>
</dbReference>
<dbReference type="InterPro" id="IPR011992">
    <property type="entry name" value="EF-hand-dom_pair"/>
</dbReference>
<organism evidence="5">
    <name type="scientific">Hexamita inflata</name>
    <dbReference type="NCBI Taxonomy" id="28002"/>
    <lineage>
        <taxon>Eukaryota</taxon>
        <taxon>Metamonada</taxon>
        <taxon>Diplomonadida</taxon>
        <taxon>Hexamitidae</taxon>
        <taxon>Hexamitinae</taxon>
        <taxon>Hexamita</taxon>
    </lineage>
</organism>
<keyword evidence="7" id="KW-1185">Reference proteome</keyword>
<dbReference type="AlphaFoldDB" id="A0AA86V070"/>
<reference evidence="6 7" key="2">
    <citation type="submission" date="2024-07" db="EMBL/GenBank/DDBJ databases">
        <authorList>
            <person name="Akdeniz Z."/>
        </authorList>
    </citation>
    <scope>NUCLEOTIDE SEQUENCE [LARGE SCALE GENOMIC DNA]</scope>
</reference>
<feature type="domain" description="EF-hand" evidence="4">
    <location>
        <begin position="116"/>
        <end position="151"/>
    </location>
</feature>
<protein>
    <submittedName>
        <fullName evidence="5">EF hand domain-containing protein</fullName>
    </submittedName>
    <submittedName>
        <fullName evidence="6">EF_hand domain-containing protein</fullName>
    </submittedName>
</protein>
<dbReference type="SUPFAM" id="SSF47473">
    <property type="entry name" value="EF-hand"/>
    <property type="match status" value="1"/>
</dbReference>
<reference evidence="5" key="1">
    <citation type="submission" date="2023-06" db="EMBL/GenBank/DDBJ databases">
        <authorList>
            <person name="Kurt Z."/>
        </authorList>
    </citation>
    <scope>NUCLEOTIDE SEQUENCE</scope>
</reference>
<proteinExistence type="predicted"/>
<evidence type="ECO:0000313" key="7">
    <source>
        <dbReference type="Proteomes" id="UP001642409"/>
    </source>
</evidence>
<dbReference type="PANTHER" id="PTHR23048">
    <property type="entry name" value="MYOSIN LIGHT CHAIN 1, 3"/>
    <property type="match status" value="1"/>
</dbReference>
<name>A0AA86V070_9EUKA</name>
<evidence type="ECO:0000313" key="6">
    <source>
        <dbReference type="EMBL" id="CAL6082635.1"/>
    </source>
</evidence>